<dbReference type="SUPFAM" id="SSF53254">
    <property type="entry name" value="Phosphoglycerate mutase-like"/>
    <property type="match status" value="1"/>
</dbReference>
<evidence type="ECO:0000259" key="1">
    <source>
        <dbReference type="PROSITE" id="PS50943"/>
    </source>
</evidence>
<dbReference type="Gene3D" id="3.40.50.1240">
    <property type="entry name" value="Phosphoglycerate mutase-like"/>
    <property type="match status" value="1"/>
</dbReference>
<accession>A0A517Z2Q9</accession>
<dbReference type="InterPro" id="IPR050275">
    <property type="entry name" value="PGM_Phosphatase"/>
</dbReference>
<keyword evidence="3" id="KW-1185">Reference proteome</keyword>
<dbReference type="Proteomes" id="UP000320496">
    <property type="component" value="Chromosome"/>
</dbReference>
<reference evidence="2 3" key="1">
    <citation type="submission" date="2019-02" db="EMBL/GenBank/DDBJ databases">
        <title>Deep-cultivation of Planctomycetes and their phenomic and genomic characterization uncovers novel biology.</title>
        <authorList>
            <person name="Wiegand S."/>
            <person name="Jogler M."/>
            <person name="Boedeker C."/>
            <person name="Pinto D."/>
            <person name="Vollmers J."/>
            <person name="Rivas-Marin E."/>
            <person name="Kohn T."/>
            <person name="Peeters S.H."/>
            <person name="Heuer A."/>
            <person name="Rast P."/>
            <person name="Oberbeckmann S."/>
            <person name="Bunk B."/>
            <person name="Jeske O."/>
            <person name="Meyerdierks A."/>
            <person name="Storesund J.E."/>
            <person name="Kallscheuer N."/>
            <person name="Luecker S."/>
            <person name="Lage O.M."/>
            <person name="Pohl T."/>
            <person name="Merkel B.J."/>
            <person name="Hornburger P."/>
            <person name="Mueller R.-W."/>
            <person name="Bruemmer F."/>
            <person name="Labrenz M."/>
            <person name="Spormann A.M."/>
            <person name="Op den Camp H."/>
            <person name="Overmann J."/>
            <person name="Amann R."/>
            <person name="Jetten M.S.M."/>
            <person name="Mascher T."/>
            <person name="Medema M.H."/>
            <person name="Devos D.P."/>
            <person name="Kaster A.-K."/>
            <person name="Ovreas L."/>
            <person name="Rohde M."/>
            <person name="Galperin M.Y."/>
            <person name="Jogler C."/>
        </authorList>
    </citation>
    <scope>NUCLEOTIDE SEQUENCE [LARGE SCALE GENOMIC DNA]</scope>
    <source>
        <strain evidence="2 3">Mal4</strain>
    </source>
</reference>
<dbReference type="KEGG" id="mri:Mal4_10430"/>
<dbReference type="GO" id="GO:0016791">
    <property type="term" value="F:phosphatase activity"/>
    <property type="evidence" value="ECO:0007669"/>
    <property type="project" value="TreeGrafter"/>
</dbReference>
<feature type="domain" description="HTH cro/C1-type" evidence="1">
    <location>
        <begin position="56"/>
        <end position="77"/>
    </location>
</feature>
<dbReference type="InterPro" id="IPR013078">
    <property type="entry name" value="His_Pase_superF_clade-1"/>
</dbReference>
<protein>
    <submittedName>
        <fullName evidence="2">Phosphoserine phosphatase 1</fullName>
        <ecNumber evidence="2">3.1.3.3</ecNumber>
    </submittedName>
</protein>
<evidence type="ECO:0000313" key="2">
    <source>
        <dbReference type="EMBL" id="QDU36745.1"/>
    </source>
</evidence>
<dbReference type="PROSITE" id="PS50943">
    <property type="entry name" value="HTH_CROC1"/>
    <property type="match status" value="1"/>
</dbReference>
<dbReference type="Pfam" id="PF00300">
    <property type="entry name" value="His_Phos_1"/>
    <property type="match status" value="1"/>
</dbReference>
<organism evidence="2 3">
    <name type="scientific">Maioricimonas rarisocia</name>
    <dbReference type="NCBI Taxonomy" id="2528026"/>
    <lineage>
        <taxon>Bacteria</taxon>
        <taxon>Pseudomonadati</taxon>
        <taxon>Planctomycetota</taxon>
        <taxon>Planctomycetia</taxon>
        <taxon>Planctomycetales</taxon>
        <taxon>Planctomycetaceae</taxon>
        <taxon>Maioricimonas</taxon>
    </lineage>
</organism>
<sequence length="235" mass="25540">MSTTVVIRPGETDFDLEERIQGSLDIPLNSRGQVQVEEVIEQLRTAPPDVIYCSPSEPSLSTAQALGDALGVSVKKLEGLENLDLGLWQGMLLDDLRRKHPRVFKQWQDSPRSVCPPEGETCEEAFKRVSKALRKPMKRKADFAVVASEPLASMVTCVLRGTELRLLGPVCGCEDAQRVEFIGAGAVADGESPQNGSTVADPVGRTPTNGRLVQEVQHELSRASEFNHRSGAAHA</sequence>
<dbReference type="EC" id="3.1.3.3" evidence="2"/>
<dbReference type="CDD" id="cd07067">
    <property type="entry name" value="HP_PGM_like"/>
    <property type="match status" value="1"/>
</dbReference>
<dbReference type="GO" id="GO:0005737">
    <property type="term" value="C:cytoplasm"/>
    <property type="evidence" value="ECO:0007669"/>
    <property type="project" value="TreeGrafter"/>
</dbReference>
<dbReference type="InterPro" id="IPR029033">
    <property type="entry name" value="His_PPase_superfam"/>
</dbReference>
<dbReference type="PANTHER" id="PTHR48100">
    <property type="entry name" value="BROAD-SPECIFICITY PHOSPHATASE YOR283W-RELATED"/>
    <property type="match status" value="1"/>
</dbReference>
<dbReference type="EMBL" id="CP036275">
    <property type="protein sequence ID" value="QDU36745.1"/>
    <property type="molecule type" value="Genomic_DNA"/>
</dbReference>
<dbReference type="RefSeq" id="WP_197444099.1">
    <property type="nucleotide sequence ID" value="NZ_CP036275.1"/>
</dbReference>
<name>A0A517Z2Q9_9PLAN</name>
<proteinExistence type="predicted"/>
<dbReference type="PANTHER" id="PTHR48100:SF59">
    <property type="entry name" value="ADENOSYLCOBALAMIN_ALPHA-RIBAZOLE PHOSPHATASE"/>
    <property type="match status" value="1"/>
</dbReference>
<evidence type="ECO:0000313" key="3">
    <source>
        <dbReference type="Proteomes" id="UP000320496"/>
    </source>
</evidence>
<gene>
    <name evidence="2" type="primary">pspA_1</name>
    <name evidence="2" type="ORF">Mal4_10430</name>
</gene>
<dbReference type="InterPro" id="IPR001387">
    <property type="entry name" value="Cro/C1-type_HTH"/>
</dbReference>
<keyword evidence="2" id="KW-0378">Hydrolase</keyword>
<dbReference type="AlphaFoldDB" id="A0A517Z2Q9"/>